<feature type="compositionally biased region" description="Pro residues" evidence="1">
    <location>
        <begin position="293"/>
        <end position="308"/>
    </location>
</feature>
<feature type="compositionally biased region" description="Polar residues" evidence="1">
    <location>
        <begin position="323"/>
        <end position="348"/>
    </location>
</feature>
<keyword evidence="4" id="KW-1185">Reference proteome</keyword>
<keyword evidence="2" id="KW-0812">Transmembrane</keyword>
<dbReference type="AlphaFoldDB" id="W6ULL3"/>
<keyword evidence="2" id="KW-1133">Transmembrane helix</keyword>
<dbReference type="GeneID" id="36341838"/>
<feature type="region of interest" description="Disordered" evidence="1">
    <location>
        <begin position="251"/>
        <end position="401"/>
    </location>
</feature>
<proteinExistence type="predicted"/>
<feature type="compositionally biased region" description="Polar residues" evidence="1">
    <location>
        <begin position="255"/>
        <end position="269"/>
    </location>
</feature>
<comment type="caution">
    <text evidence="3">The sequence shown here is derived from an EMBL/GenBank/DDBJ whole genome shotgun (WGS) entry which is preliminary data.</text>
</comment>
<evidence type="ECO:0000256" key="1">
    <source>
        <dbReference type="SAM" id="MobiDB-lite"/>
    </source>
</evidence>
<keyword evidence="2" id="KW-0472">Membrane</keyword>
<protein>
    <submittedName>
        <fullName evidence="3">Uncharacterized protein</fullName>
    </submittedName>
</protein>
<sequence>MPDYFNTVEELCDSGKASYSTIHPKCPTSYTVNTVACIIRHSSSSSSFLPTRVSSPNLLQAVLSTATSHAKTVTASMSCGSIPPRPRAECVWPVLGCVKEQGADFELVETCPTLCRSGHFANCTLLVSTSFLLLWIVYFPKAHLLNRFMLCGFGLGLMTHFRPRRVVASSVCNSSQLLVSRSSIDPPHTSTKFVCVACLLDFPPPTFPTEGHIKLPIARGPLPHATGPRQGLNNSYHSAHISASPMPPVICASNYPRQNHSTSYQTPISSEERAPAAPIPARRQFSNHHYHLPPNPPLQRLRSPPPPSQHQQQQQPFPPLPMHQSQSHFTIQMPSSRGTAFKKLNNTAAPPPYDSLRSVIGNPANQRTHHATGPPLPVYFSPSLTASPTPQMRNRNATPNVGTPVGGAILPGAKKTSPLPSTRLQHQRPEVLSPMYQTAAKLTLNGDHDETAAGEVEE</sequence>
<dbReference type="EMBL" id="APAU02000051">
    <property type="protein sequence ID" value="EUB59007.1"/>
    <property type="molecule type" value="Genomic_DNA"/>
</dbReference>
<dbReference type="CTD" id="36341838"/>
<evidence type="ECO:0000256" key="2">
    <source>
        <dbReference type="SAM" id="Phobius"/>
    </source>
</evidence>
<dbReference type="KEGG" id="egl:EGR_06123"/>
<gene>
    <name evidence="3" type="ORF">EGR_06123</name>
</gene>
<dbReference type="STRING" id="6210.W6ULL3"/>
<dbReference type="OrthoDB" id="10644523at2759"/>
<dbReference type="RefSeq" id="XP_024350203.1">
    <property type="nucleotide sequence ID" value="XM_024495372.1"/>
</dbReference>
<reference evidence="3 4" key="1">
    <citation type="journal article" date="2013" name="Nat. Genet.">
        <title>The genome of the hydatid tapeworm Echinococcus granulosus.</title>
        <authorList>
            <person name="Zheng H."/>
            <person name="Zhang W."/>
            <person name="Zhang L."/>
            <person name="Zhang Z."/>
            <person name="Li J."/>
            <person name="Lu G."/>
            <person name="Zhu Y."/>
            <person name="Wang Y."/>
            <person name="Huang Y."/>
            <person name="Liu J."/>
            <person name="Kang H."/>
            <person name="Chen J."/>
            <person name="Wang L."/>
            <person name="Chen A."/>
            <person name="Yu S."/>
            <person name="Gao Z."/>
            <person name="Jin L."/>
            <person name="Gu W."/>
            <person name="Wang Z."/>
            <person name="Zhao L."/>
            <person name="Shi B."/>
            <person name="Wen H."/>
            <person name="Lin R."/>
            <person name="Jones M.K."/>
            <person name="Brejova B."/>
            <person name="Vinar T."/>
            <person name="Zhao G."/>
            <person name="McManus D.P."/>
            <person name="Chen Z."/>
            <person name="Zhou Y."/>
            <person name="Wang S."/>
        </authorList>
    </citation>
    <scope>NUCLEOTIDE SEQUENCE [LARGE SCALE GENOMIC DNA]</scope>
</reference>
<accession>W6ULL3</accession>
<evidence type="ECO:0000313" key="3">
    <source>
        <dbReference type="EMBL" id="EUB59007.1"/>
    </source>
</evidence>
<organism evidence="3 4">
    <name type="scientific">Echinococcus granulosus</name>
    <name type="common">Hydatid tapeworm</name>
    <dbReference type="NCBI Taxonomy" id="6210"/>
    <lineage>
        <taxon>Eukaryota</taxon>
        <taxon>Metazoa</taxon>
        <taxon>Spiralia</taxon>
        <taxon>Lophotrochozoa</taxon>
        <taxon>Platyhelminthes</taxon>
        <taxon>Cestoda</taxon>
        <taxon>Eucestoda</taxon>
        <taxon>Cyclophyllidea</taxon>
        <taxon>Taeniidae</taxon>
        <taxon>Echinococcus</taxon>
        <taxon>Echinococcus granulosus group</taxon>
    </lineage>
</organism>
<dbReference type="Proteomes" id="UP000019149">
    <property type="component" value="Unassembled WGS sequence"/>
</dbReference>
<feature type="transmembrane region" description="Helical" evidence="2">
    <location>
        <begin position="120"/>
        <end position="138"/>
    </location>
</feature>
<name>W6ULL3_ECHGR</name>
<evidence type="ECO:0000313" key="4">
    <source>
        <dbReference type="Proteomes" id="UP000019149"/>
    </source>
</evidence>
<feature type="compositionally biased region" description="Polar residues" evidence="1">
    <location>
        <begin position="382"/>
        <end position="401"/>
    </location>
</feature>